<proteinExistence type="predicted"/>
<reference evidence="1" key="1">
    <citation type="journal article" date="2021" name="Proc. Natl. Acad. Sci. U.S.A.">
        <title>A Catalog of Tens of Thousands of Viruses from Human Metagenomes Reveals Hidden Associations with Chronic Diseases.</title>
        <authorList>
            <person name="Tisza M.J."/>
            <person name="Buck C.B."/>
        </authorList>
    </citation>
    <scope>NUCLEOTIDE SEQUENCE</scope>
    <source>
        <strain evidence="1">CtpeS3</strain>
    </source>
</reference>
<dbReference type="EMBL" id="BK015845">
    <property type="protein sequence ID" value="DAE27733.1"/>
    <property type="molecule type" value="Genomic_DNA"/>
</dbReference>
<name>A0A8S5R9K1_9VIRU</name>
<evidence type="ECO:0000313" key="1">
    <source>
        <dbReference type="EMBL" id="DAE27733.1"/>
    </source>
</evidence>
<sequence length="92" mass="11204">MRRIRETLHCLHLDSRIRHNIRYAQREWLFSYFKHFRKDLNMPLLNSIKQARGISKTILDRGYMPDLVHDSAMRIRYSKKCNTRVCRAARND</sequence>
<accession>A0A8S5R9K1</accession>
<protein>
    <submittedName>
        <fullName evidence="1">Uncharacterized protein</fullName>
    </submittedName>
</protein>
<organism evidence="1">
    <name type="scientific">virus sp. ctpeS3</name>
    <dbReference type="NCBI Taxonomy" id="2826815"/>
    <lineage>
        <taxon>Viruses</taxon>
    </lineage>
</organism>